<evidence type="ECO:0000313" key="3">
    <source>
        <dbReference type="EMBL" id="KAJ8395479.1"/>
    </source>
</evidence>
<dbReference type="AlphaFoldDB" id="A0AAD7S3V4"/>
<dbReference type="Proteomes" id="UP001221898">
    <property type="component" value="Unassembled WGS sequence"/>
</dbReference>
<feature type="region of interest" description="Disordered" evidence="1">
    <location>
        <begin position="362"/>
        <end position="409"/>
    </location>
</feature>
<gene>
    <name evidence="3" type="ORF">AAFF_G00032130</name>
</gene>
<dbReference type="Pfam" id="PF15737">
    <property type="entry name" value="DUF4685"/>
    <property type="match status" value="1"/>
</dbReference>
<feature type="domain" description="DUF4685" evidence="2">
    <location>
        <begin position="411"/>
        <end position="532"/>
    </location>
</feature>
<feature type="compositionally biased region" description="Basic and acidic residues" evidence="1">
    <location>
        <begin position="111"/>
        <end position="124"/>
    </location>
</feature>
<evidence type="ECO:0000313" key="4">
    <source>
        <dbReference type="Proteomes" id="UP001221898"/>
    </source>
</evidence>
<feature type="compositionally biased region" description="Basic and acidic residues" evidence="1">
    <location>
        <begin position="375"/>
        <end position="384"/>
    </location>
</feature>
<proteinExistence type="predicted"/>
<sequence length="583" mass="61690">MASQQRKLSAAVPVLCRTTATHLSGQEKAVIYFTEENILLRIPDGFPETGSRRAQTRNSEASQSDLRWRGRATLPDRAMEEAPVAGGSDPLTGQHSLPGSAVSALQSKVKALSERRAAWRERGSRGPASLGAPQSPAVLVTGSGPPQVIKRASASALVPLTAGNWLSSSSDEEAEPQVQVHTYLPNYPLPGDPEAQGEGVGGPGYEAGPIGALPFLSRGLGEGASVENLSDVSGGIPDEPPKSAQPCWAPPKGFWRATRPEMLLLNGDAPLAGEGGGTAAVAPPQGKAWTVGGPGGRRELQRSDSLESQLHRCAQSETAPPPGGLWRADSWESVCSGGSSLSLAERVELNRGILKQMLSKPLIRDLQGPPGSGHRAGDLAEGSDRGSTVQNDSDWDSGISVQDSEHSHSQRAFVLGDDLPLSPRHEQAKRLLDRARMKARAYPLKADHTILPVQRENPEPHCRVGVSLHQAPLVGKEGVLSACGNQSDSSSGDSACAPRRRHGQSPTSVRFEDESETDAEVRYLERLRQRRRAGERALGLLVSKPNLSSYVNGRKEGDIAPGRRSNASPRGTAGPGGARRGAL</sequence>
<accession>A0AAD7S3V4</accession>
<evidence type="ECO:0000259" key="2">
    <source>
        <dbReference type="Pfam" id="PF15737"/>
    </source>
</evidence>
<protein>
    <recommendedName>
        <fullName evidence="2">DUF4685 domain-containing protein</fullName>
    </recommendedName>
</protein>
<comment type="caution">
    <text evidence="3">The sequence shown here is derived from an EMBL/GenBank/DDBJ whole genome shotgun (WGS) entry which is preliminary data.</text>
</comment>
<organism evidence="3 4">
    <name type="scientific">Aldrovandia affinis</name>
    <dbReference type="NCBI Taxonomy" id="143900"/>
    <lineage>
        <taxon>Eukaryota</taxon>
        <taxon>Metazoa</taxon>
        <taxon>Chordata</taxon>
        <taxon>Craniata</taxon>
        <taxon>Vertebrata</taxon>
        <taxon>Euteleostomi</taxon>
        <taxon>Actinopterygii</taxon>
        <taxon>Neopterygii</taxon>
        <taxon>Teleostei</taxon>
        <taxon>Notacanthiformes</taxon>
        <taxon>Halosauridae</taxon>
        <taxon>Aldrovandia</taxon>
    </lineage>
</organism>
<feature type="compositionally biased region" description="Gly residues" evidence="1">
    <location>
        <begin position="573"/>
        <end position="583"/>
    </location>
</feature>
<feature type="region of interest" description="Disordered" evidence="1">
    <location>
        <begin position="44"/>
        <end position="137"/>
    </location>
</feature>
<feature type="region of interest" description="Disordered" evidence="1">
    <location>
        <begin position="541"/>
        <end position="583"/>
    </location>
</feature>
<name>A0AAD7S3V4_9TELE</name>
<evidence type="ECO:0000256" key="1">
    <source>
        <dbReference type="SAM" id="MobiDB-lite"/>
    </source>
</evidence>
<dbReference type="InterPro" id="IPR032756">
    <property type="entry name" value="DUF4685"/>
</dbReference>
<keyword evidence="4" id="KW-1185">Reference proteome</keyword>
<reference evidence="3" key="1">
    <citation type="journal article" date="2023" name="Science">
        <title>Genome structures resolve the early diversification of teleost fishes.</title>
        <authorList>
            <person name="Parey E."/>
            <person name="Louis A."/>
            <person name="Montfort J."/>
            <person name="Bouchez O."/>
            <person name="Roques C."/>
            <person name="Iampietro C."/>
            <person name="Lluch J."/>
            <person name="Castinel A."/>
            <person name="Donnadieu C."/>
            <person name="Desvignes T."/>
            <person name="Floi Bucao C."/>
            <person name="Jouanno E."/>
            <person name="Wen M."/>
            <person name="Mejri S."/>
            <person name="Dirks R."/>
            <person name="Jansen H."/>
            <person name="Henkel C."/>
            <person name="Chen W.J."/>
            <person name="Zahm M."/>
            <person name="Cabau C."/>
            <person name="Klopp C."/>
            <person name="Thompson A.W."/>
            <person name="Robinson-Rechavi M."/>
            <person name="Braasch I."/>
            <person name="Lecointre G."/>
            <person name="Bobe J."/>
            <person name="Postlethwait J.H."/>
            <person name="Berthelot C."/>
            <person name="Roest Crollius H."/>
            <person name="Guiguen Y."/>
        </authorList>
    </citation>
    <scope>NUCLEOTIDE SEQUENCE</scope>
    <source>
        <strain evidence="3">NC1722</strain>
    </source>
</reference>
<feature type="compositionally biased region" description="Polar residues" evidence="1">
    <location>
        <begin position="483"/>
        <end position="493"/>
    </location>
</feature>
<feature type="region of interest" description="Disordered" evidence="1">
    <location>
        <begin position="228"/>
        <end position="247"/>
    </location>
</feature>
<dbReference type="EMBL" id="JAINUG010000116">
    <property type="protein sequence ID" value="KAJ8395479.1"/>
    <property type="molecule type" value="Genomic_DNA"/>
</dbReference>
<feature type="region of interest" description="Disordered" evidence="1">
    <location>
        <begin position="483"/>
        <end position="518"/>
    </location>
</feature>
<feature type="compositionally biased region" description="Polar residues" evidence="1">
    <location>
        <begin position="52"/>
        <end position="65"/>
    </location>
</feature>